<dbReference type="AlphaFoldDB" id="A0A371FLW2"/>
<evidence type="ECO:0000313" key="2">
    <source>
        <dbReference type="Proteomes" id="UP000257109"/>
    </source>
</evidence>
<evidence type="ECO:0000313" key="1">
    <source>
        <dbReference type="EMBL" id="RDX79318.1"/>
    </source>
</evidence>
<protein>
    <submittedName>
        <fullName evidence="1">Uncharacterized protein</fullName>
    </submittedName>
</protein>
<name>A0A371FLW2_MUCPR</name>
<proteinExistence type="predicted"/>
<feature type="non-terminal residue" evidence="1">
    <location>
        <position position="1"/>
    </location>
</feature>
<dbReference type="EMBL" id="QJKJ01008576">
    <property type="protein sequence ID" value="RDX79318.1"/>
    <property type="molecule type" value="Genomic_DNA"/>
</dbReference>
<comment type="caution">
    <text evidence="1">The sequence shown here is derived from an EMBL/GenBank/DDBJ whole genome shotgun (WGS) entry which is preliminary data.</text>
</comment>
<accession>A0A371FLW2</accession>
<reference evidence="1" key="1">
    <citation type="submission" date="2018-05" db="EMBL/GenBank/DDBJ databases">
        <title>Draft genome of Mucuna pruriens seed.</title>
        <authorList>
            <person name="Nnadi N.E."/>
            <person name="Vos R."/>
            <person name="Hasami M.H."/>
            <person name="Devisetty U.K."/>
            <person name="Aguiy J.C."/>
        </authorList>
    </citation>
    <scope>NUCLEOTIDE SEQUENCE [LARGE SCALE GENOMIC DNA]</scope>
    <source>
        <strain evidence="1">JCA_2017</strain>
    </source>
</reference>
<sequence length="78" mass="8371">MAETAVSLVVDHLLKHGLFGAATKAIQKLKTLTLGHDIASEVENIRRTIEYLYRTKEALGLTPSAGDAPAISRSLLAL</sequence>
<dbReference type="OrthoDB" id="3027644at2759"/>
<gene>
    <name evidence="1" type="ORF">CR513_40272</name>
</gene>
<keyword evidence="2" id="KW-1185">Reference proteome</keyword>
<dbReference type="Proteomes" id="UP000257109">
    <property type="component" value="Unassembled WGS sequence"/>
</dbReference>
<organism evidence="1 2">
    <name type="scientific">Mucuna pruriens</name>
    <name type="common">Velvet bean</name>
    <name type="synonym">Dolichos pruriens</name>
    <dbReference type="NCBI Taxonomy" id="157652"/>
    <lineage>
        <taxon>Eukaryota</taxon>
        <taxon>Viridiplantae</taxon>
        <taxon>Streptophyta</taxon>
        <taxon>Embryophyta</taxon>
        <taxon>Tracheophyta</taxon>
        <taxon>Spermatophyta</taxon>
        <taxon>Magnoliopsida</taxon>
        <taxon>eudicotyledons</taxon>
        <taxon>Gunneridae</taxon>
        <taxon>Pentapetalae</taxon>
        <taxon>rosids</taxon>
        <taxon>fabids</taxon>
        <taxon>Fabales</taxon>
        <taxon>Fabaceae</taxon>
        <taxon>Papilionoideae</taxon>
        <taxon>50 kb inversion clade</taxon>
        <taxon>NPAAA clade</taxon>
        <taxon>indigoferoid/millettioid clade</taxon>
        <taxon>Phaseoleae</taxon>
        <taxon>Mucuna</taxon>
    </lineage>
</organism>